<dbReference type="InterPro" id="IPR037824">
    <property type="entry name" value="GH94N_2_NdvB"/>
</dbReference>
<dbReference type="KEGG" id="pbor:BSF38_03503"/>
<feature type="domain" description="Glycosyl hydrolase 94 catalytic" evidence="8">
    <location>
        <begin position="2329"/>
        <end position="2748"/>
    </location>
</feature>
<dbReference type="EMBL" id="CP019082">
    <property type="protein sequence ID" value="APW61971.1"/>
    <property type="molecule type" value="Genomic_DNA"/>
</dbReference>
<dbReference type="CDD" id="cd11756">
    <property type="entry name" value="GH94N_ChvB_NdvB_1_like"/>
    <property type="match status" value="1"/>
</dbReference>
<dbReference type="Pfam" id="PF17167">
    <property type="entry name" value="Glyco_hydro_94"/>
    <property type="match status" value="1"/>
</dbReference>
<proteinExistence type="predicted"/>
<evidence type="ECO:0000256" key="3">
    <source>
        <dbReference type="SAM" id="Coils"/>
    </source>
</evidence>
<dbReference type="CDD" id="cd11753">
    <property type="entry name" value="GH94N_ChvB_NdvB_2_like"/>
    <property type="match status" value="1"/>
</dbReference>
<feature type="transmembrane region" description="Helical" evidence="5">
    <location>
        <begin position="443"/>
        <end position="472"/>
    </location>
</feature>
<feature type="transmembrane region" description="Helical" evidence="5">
    <location>
        <begin position="822"/>
        <end position="839"/>
    </location>
</feature>
<feature type="domain" description="Glycoamylase-like" evidence="7">
    <location>
        <begin position="1294"/>
        <end position="1473"/>
    </location>
</feature>
<dbReference type="InterPro" id="IPR008928">
    <property type="entry name" value="6-hairpin_glycosidase_sf"/>
</dbReference>
<keyword evidence="5" id="KW-0472">Membrane</keyword>
<keyword evidence="10" id="KW-1185">Reference proteome</keyword>
<dbReference type="PANTHER" id="PTHR37469">
    <property type="entry name" value="CELLOBIONIC ACID PHOSPHORYLASE-RELATED"/>
    <property type="match status" value="1"/>
</dbReference>
<feature type="transmembrane region" description="Helical" evidence="5">
    <location>
        <begin position="947"/>
        <end position="965"/>
    </location>
</feature>
<dbReference type="PANTHER" id="PTHR37469:SF2">
    <property type="entry name" value="CELLOBIONIC ACID PHOSPHORYLASE"/>
    <property type="match status" value="1"/>
</dbReference>
<feature type="domain" description="Glycosyl hydrolase 94 supersandwich" evidence="6">
    <location>
        <begin position="1535"/>
        <end position="1814"/>
    </location>
</feature>
<evidence type="ECO:0000313" key="10">
    <source>
        <dbReference type="Proteomes" id="UP000186309"/>
    </source>
</evidence>
<feature type="coiled-coil region" evidence="3">
    <location>
        <begin position="1176"/>
        <end position="1203"/>
    </location>
</feature>
<gene>
    <name evidence="9" type="ORF">BSF38_03503</name>
</gene>
<reference evidence="10" key="1">
    <citation type="submission" date="2016-12" db="EMBL/GenBank/DDBJ databases">
        <title>Comparative genomics of four Isosphaeraceae planctomycetes: a common pool of plasmids and glycoside hydrolase genes.</title>
        <authorList>
            <person name="Ivanova A."/>
        </authorList>
    </citation>
    <scope>NUCLEOTIDE SEQUENCE [LARGE SCALE GENOMIC DNA]</scope>
    <source>
        <strain evidence="10">PX4</strain>
    </source>
</reference>
<dbReference type="InterPro" id="IPR052047">
    <property type="entry name" value="GH94_Enzymes"/>
</dbReference>
<evidence type="ECO:0000313" key="9">
    <source>
        <dbReference type="EMBL" id="APW61971.1"/>
    </source>
</evidence>
<dbReference type="Gene3D" id="1.50.10.10">
    <property type="match status" value="1"/>
</dbReference>
<dbReference type="SMART" id="SM01068">
    <property type="entry name" value="CBM_X"/>
    <property type="match status" value="2"/>
</dbReference>
<evidence type="ECO:0000259" key="8">
    <source>
        <dbReference type="Pfam" id="PF17167"/>
    </source>
</evidence>
<dbReference type="InterPro" id="IPR033432">
    <property type="entry name" value="GH94_catalytic"/>
</dbReference>
<evidence type="ECO:0000259" key="7">
    <source>
        <dbReference type="Pfam" id="PF10091"/>
    </source>
</evidence>
<feature type="transmembrane region" description="Helical" evidence="5">
    <location>
        <begin position="971"/>
        <end position="990"/>
    </location>
</feature>
<dbReference type="Gene3D" id="2.60.420.10">
    <property type="entry name" value="Maltose phosphorylase, domain 3"/>
    <property type="match status" value="1"/>
</dbReference>
<dbReference type="GO" id="GO:0005975">
    <property type="term" value="P:carbohydrate metabolic process"/>
    <property type="evidence" value="ECO:0007669"/>
    <property type="project" value="InterPro"/>
</dbReference>
<dbReference type="Pfam" id="PF06165">
    <property type="entry name" value="GH94_b-supersand"/>
    <property type="match status" value="2"/>
</dbReference>
<keyword evidence="2 9" id="KW-0808">Transferase</keyword>
<dbReference type="Pfam" id="PF10091">
    <property type="entry name" value="Glycoamylase"/>
    <property type="match status" value="1"/>
</dbReference>
<dbReference type="GO" id="GO:0030246">
    <property type="term" value="F:carbohydrate binding"/>
    <property type="evidence" value="ECO:0007669"/>
    <property type="project" value="InterPro"/>
</dbReference>
<keyword evidence="3" id="KW-0175">Coiled coil</keyword>
<evidence type="ECO:0000256" key="1">
    <source>
        <dbReference type="ARBA" id="ARBA00022676"/>
    </source>
</evidence>
<dbReference type="Proteomes" id="UP000186309">
    <property type="component" value="Chromosome"/>
</dbReference>
<dbReference type="Gene3D" id="1.50.10.140">
    <property type="match status" value="1"/>
</dbReference>
<dbReference type="InterPro" id="IPR010383">
    <property type="entry name" value="Glyco_hydrolase_94_b-supersand"/>
</dbReference>
<keyword evidence="5" id="KW-0812">Transmembrane</keyword>
<dbReference type="Gene3D" id="2.70.98.40">
    <property type="entry name" value="Glycoside hydrolase, family 65, N-terminal domain"/>
    <property type="match status" value="2"/>
</dbReference>
<organism evidence="9 10">
    <name type="scientific">Paludisphaera borealis</name>
    <dbReference type="NCBI Taxonomy" id="1387353"/>
    <lineage>
        <taxon>Bacteria</taxon>
        <taxon>Pseudomonadati</taxon>
        <taxon>Planctomycetota</taxon>
        <taxon>Planctomycetia</taxon>
        <taxon>Isosphaerales</taxon>
        <taxon>Isosphaeraceae</taxon>
        <taxon>Paludisphaera</taxon>
    </lineage>
</organism>
<dbReference type="SUPFAM" id="SSF48208">
    <property type="entry name" value="Six-hairpin glycosidases"/>
    <property type="match status" value="1"/>
</dbReference>
<keyword evidence="1" id="KW-0328">Glycosyltransferase</keyword>
<accession>A0A1U7CSR5</accession>
<feature type="transmembrane region" description="Helical" evidence="5">
    <location>
        <begin position="414"/>
        <end position="437"/>
    </location>
</feature>
<dbReference type="RefSeq" id="WP_083713031.1">
    <property type="nucleotide sequence ID" value="NZ_CP019082.1"/>
</dbReference>
<dbReference type="GO" id="GO:0016757">
    <property type="term" value="F:glycosyltransferase activity"/>
    <property type="evidence" value="ECO:0007669"/>
    <property type="project" value="UniProtKB-KW"/>
</dbReference>
<evidence type="ECO:0000256" key="4">
    <source>
        <dbReference type="SAM" id="MobiDB-lite"/>
    </source>
</evidence>
<evidence type="ECO:0000256" key="5">
    <source>
        <dbReference type="SAM" id="Phobius"/>
    </source>
</evidence>
<sequence>MSSSFIEAPSESADDTERALVERLDPNREGPIRGELLGLDRLERQARRLATACTLAPAKRAASPLLKRFADNAKVLRRVHGLITAGGEHIRGIDVEWLLDNFHIVDDVLKEVRQDMPHGYDVVLPKLDGPALKGYPRVYAISVALAAHTDSELDEARINRFVAAFQDKAALTIGELWALPTMLRLVLLENLRRLADQMVWSWEERHRADAWLAHAAPLDASHRTGGKTAPPSFGRLSGPFVARLIQVLRDHGPAAAGVLQKLKAAIEANGDEADNIVDREHHRQAANQVTVGNCVISLRLLSAVDWNAYFEEHSLVQAILRDDPSGIYPHQDFPTSDRCRKAVERIARGSHADELAVARRAVAMAAEAGEHNPRRGNVAYYLVDKGAHDLGTAFHYKTPVRDRVLNWVHAHPRFVYFGAIFLVMAAISTAVFILAGSPSRFDFLLGLLGLAVLIVVSELAVGLINHFLTILLPPKVLAKLEFKDGVPDEFRTFVVIPTMLAKLNNAPALLERLEIHYLSNPDPNLRFALLTDFADAPQEHMPDDQKLIDDALARVRTLNARYAAAGEPDVFYLFHRRRLWNPSQGVWMGWERKRGKLSEFNKLLRGDVSGSYNVFSVDPSTLPRFRFVITLDSDTQMPRDTAGRLVGTIAHPLNQPRFDRASGRVVEGYGVLQPRVSFHLTAATHSRFAALLASSGGIDPYSTAASDAYMDLFDVGSFTGKGVYDVDAFEEATGSIFPENRILSHDLIEGNYVRCGLLSDTEVFDDFPARYHAYARREHRWIRGDWQLLPWLAPRVPMPTGSRPNPLPTLERWKLFDNLRRSLVPLALVTMLALGWMIAPGPAWLWTVLALAVVGLPLVKWSTAVTMGAIRSGSLAPFKAWRDSLPSLGGQALLSLVLLPDQARLAGDAIARTLYRQFVSGKRMLEWETAASAEQRLGGELRDFAKTMWQSSVIAALILVAVGWVRPSSLWVAGPILAAWLLSPVVAWWISRPLPTTQSLLTEADRLALRRLTRKTWGYFETFVGDDDNWLPPDNFQEYPDGRIAHRTSPTNMGLLLASTLTAHDLGYLSLGAMVGRLERTFDTLDRLETHWGHFYNWYDTQTLEPLPPAYISTVDSGNMLGCLVALRQGLLEKLNAPTFSPAVTAGLADALRLAIEGGVAGTRFKLILVEPGDDLPAWRSRLERLENEAARLVESVASKADSAQLWSRRLLAQIQTHRADLDAGDLSPRLKSLADRADAMGRAMEFGPLYKTERNLYAIGCNLAQGRLDGACYDLLASESALTSYLTVARGDAPRKHWFQLGRPYIKAAGKIGLISWGGTMFEYLMPRLLLKSLPTTLLAEAARTAVARQIEYGRQLGLPWGISESAFASQYLEGDYRYQAFGAPGLGLKQGLDRDRVIAPYATAMATMVAPREAVDNLKRLTAEGGEGIYGYYEAIDYTADRLTPGQRSVVVKSYMSHHQGMSLVAVANVLLGDAMPRRFHAEPMVRAAELLLQERVPRDTPLIDVDAETAAESEDSSATPAERPVSASLLSRRLTTPATLAPRTHLLSNSQYHVMVTNAGSGSSACRGVDVTRWREDPTREAWGQFVYVRDASSGLFWSAGFQPVCRPADDDEIVFAVDKASFRRRDGEIETRMEVTVSPEQLAEVRRLTLTNHGTRPRTLEVTSYAEAVLASHDADLAHPAFHKLFLETEWIAESSALLCRRRPRSPRDQPLWAVHVIAADGSAPGGAVEGEVGYETDRARFLGRGRTPADPAALDPGSALSGTTGAVLDPIFSLRRRVTLAPGGSAVLAFTTAVADNRAGALALADQYHGFSAAARAFELAWAHRQAEHGHRQWSPEEGHLFQRLASHLLFAGPTLRGRPDLLEPAEPAPVVFSRLGLNLHRPIVVARLGEASELTTVRQLAAAQDFLRIKGLEFDLVLLYDGRDGALDEPLQALAREAGIFLIRTAALDDSARGLLRAAARVVLDAARGPLSAQLDHLEWSPALPDPLTASPPDGPWRDTPIALPDGLLFANGLGGFSADGREYLILIDTPERAGGDPSSHAGRQPLPRPALAPAPWSNVVANPTFGFLTTESGAQTTWAGNSQTNRLTSWSNDPVSDPSAEVVYLRDEDAGQVWCPTPLPVPSTGPVLVRHGQGYTTFERNSHGIAHELTLFVAPDASVKFFRLRVTNASGRPRRLSATLYAEWVLGTNRDRSAMHVVTELDADTGAILARNAFRDEFGDGVAFLDVDRRPRTVTGDRGEFLGRHGSIANPSALGQVELSGRVGPALDPCGAIQTKFDLAPGAVQEVVFLLGWADGPAEARDLITRHKAAGAGAVLDRVKAHWDAILGTVQVQTPDPAFDLLLNRWLLYQTTSCRLWGRTSFYQSGGAFGFRDQLQDVMALCHAAPDAARAHIVLSASRQFVEGDVQHWWHPPSGRGVRTRCSDDYLWLPFAVAHYIATTGDRAILQAVAPYLEAPTLAAGQDDDYRLPAVSAQSATLHDHCVRALDRSGERGPHGLPLIGGGDWNDGLSRVGIEGRGESVWLAWFLIVVLRRFAEVCDADRAESYRRQAVDLMETVEREGWDGGWYRRAYFDDGAPLGSAANDECRIDSIAQSWAVIAGADAARCDVATAAVLEHLVRDADKLILLLAPPFDCSSPDPGYIQGYVPGTRENGAQYTHAAAWVVEAAALLGRGDLAVKLFAYLNPINHALCKDDVARYKNEPYVLAGDVFSKPPHVGRGGWSWYTGSASWLYRIGLETILGFHRRGDRLIIAPRIPASWERFQIVYRYGATTYRIEVVRSDERDEETPEIMLVDDGRTHQVRVVVTG</sequence>
<dbReference type="InterPro" id="IPR011013">
    <property type="entry name" value="Gal_mutarotase_sf_dom"/>
</dbReference>
<dbReference type="InterPro" id="IPR012341">
    <property type="entry name" value="6hp_glycosidase-like_sf"/>
</dbReference>
<feature type="domain" description="Glycosyl hydrolase 94 supersandwich" evidence="6">
    <location>
        <begin position="2059"/>
        <end position="2315"/>
    </location>
</feature>
<name>A0A1U7CSR5_9BACT</name>
<dbReference type="InterPro" id="IPR037820">
    <property type="entry name" value="GH94N_NdvB"/>
</dbReference>
<dbReference type="SUPFAM" id="SSF74650">
    <property type="entry name" value="Galactose mutarotase-like"/>
    <property type="match status" value="2"/>
</dbReference>
<dbReference type="OrthoDB" id="9769991at2"/>
<feature type="region of interest" description="Disordered" evidence="4">
    <location>
        <begin position="2037"/>
        <end position="2062"/>
    </location>
</feature>
<evidence type="ECO:0000256" key="2">
    <source>
        <dbReference type="ARBA" id="ARBA00022679"/>
    </source>
</evidence>
<evidence type="ECO:0000259" key="6">
    <source>
        <dbReference type="Pfam" id="PF06165"/>
    </source>
</evidence>
<dbReference type="InterPro" id="IPR019282">
    <property type="entry name" value="Glycoamylase-like_cons_dom"/>
</dbReference>
<feature type="transmembrane region" description="Helical" evidence="5">
    <location>
        <begin position="845"/>
        <end position="870"/>
    </location>
</feature>
<dbReference type="InterPro" id="IPR037018">
    <property type="entry name" value="GH65_N"/>
</dbReference>
<dbReference type="STRING" id="1387353.BSF38_03503"/>
<protein>
    <submittedName>
        <fullName evidence="9">Glycosyltransferase (Phosphorylase)/cyclic beta-1,2-glucan synthetase</fullName>
    </submittedName>
</protein>
<feature type="region of interest" description="Disordered" evidence="4">
    <location>
        <begin position="1512"/>
        <end position="1531"/>
    </location>
</feature>
<keyword evidence="5" id="KW-1133">Transmembrane helix</keyword>